<gene>
    <name evidence="2" type="ORF">BFP76_12290</name>
</gene>
<organism evidence="2 3">
    <name type="scientific">Paramylibacter kogurei</name>
    <dbReference type="NCBI Taxonomy" id="1889778"/>
    <lineage>
        <taxon>Bacteria</taxon>
        <taxon>Pseudomonadati</taxon>
        <taxon>Pseudomonadota</taxon>
        <taxon>Alphaproteobacteria</taxon>
        <taxon>Rhodobacterales</taxon>
        <taxon>Paracoccaceae</taxon>
        <taxon>Paramylibacter</taxon>
    </lineage>
</organism>
<dbReference type="GO" id="GO:0016747">
    <property type="term" value="F:acyltransferase activity, transferring groups other than amino-acyl groups"/>
    <property type="evidence" value="ECO:0007669"/>
    <property type="project" value="InterPro"/>
</dbReference>
<accession>A0A2G5KCF2</accession>
<evidence type="ECO:0000313" key="3">
    <source>
        <dbReference type="Proteomes" id="UP000231516"/>
    </source>
</evidence>
<dbReference type="InterPro" id="IPR016181">
    <property type="entry name" value="Acyl_CoA_acyltransferase"/>
</dbReference>
<proteinExistence type="predicted"/>
<dbReference type="InterPro" id="IPR000182">
    <property type="entry name" value="GNAT_dom"/>
</dbReference>
<dbReference type="PANTHER" id="PTHR43138">
    <property type="entry name" value="ACETYLTRANSFERASE, GNAT FAMILY"/>
    <property type="match status" value="1"/>
</dbReference>
<dbReference type="Pfam" id="PF00583">
    <property type="entry name" value="Acetyltransf_1"/>
    <property type="match status" value="1"/>
</dbReference>
<reference evidence="2 3" key="1">
    <citation type="submission" date="2016-08" db="EMBL/GenBank/DDBJ databases">
        <title>Draft genome of Amylibacter sp. strain 4G11.</title>
        <authorList>
            <person name="Wong S.-K."/>
            <person name="Hamasaki K."/>
            <person name="Yoshizawa S."/>
        </authorList>
    </citation>
    <scope>NUCLEOTIDE SEQUENCE [LARGE SCALE GENOMIC DNA]</scope>
    <source>
        <strain evidence="2 3">4G11</strain>
    </source>
</reference>
<protein>
    <submittedName>
        <fullName evidence="2">GNAT family N-acetyltransferase</fullName>
    </submittedName>
</protein>
<evidence type="ECO:0000259" key="1">
    <source>
        <dbReference type="PROSITE" id="PS51186"/>
    </source>
</evidence>
<dbReference type="SUPFAM" id="SSF55729">
    <property type="entry name" value="Acyl-CoA N-acyltransferases (Nat)"/>
    <property type="match status" value="1"/>
</dbReference>
<dbReference type="EMBL" id="MDGM01000003">
    <property type="protein sequence ID" value="PIB26712.1"/>
    <property type="molecule type" value="Genomic_DNA"/>
</dbReference>
<name>A0A2G5KCF2_9RHOB</name>
<feature type="domain" description="N-acetyltransferase" evidence="1">
    <location>
        <begin position="1"/>
        <end position="161"/>
    </location>
</feature>
<dbReference type="AlphaFoldDB" id="A0A2G5KCF2"/>
<keyword evidence="3" id="KW-1185">Reference proteome</keyword>
<sequence>MQISPATNTDQDAIWAILKPVFRAGDTYAIDPDISRDNALAYWMDGNHRAFICHDDDTVFGTYYICPNQGGNGDHICNCGFATGKTAQGKGVARTMLDHALTTATTMGFKAMQFNFVVAANTRAIAIWQRNGFDTIGRIPDAFNHPQNGMVDALIMYRKLGE</sequence>
<keyword evidence="2" id="KW-0808">Transferase</keyword>
<dbReference type="InterPro" id="IPR052742">
    <property type="entry name" value="Mito_N-acetyltransferase"/>
</dbReference>
<dbReference type="Proteomes" id="UP000231516">
    <property type="component" value="Unassembled WGS sequence"/>
</dbReference>
<dbReference type="PANTHER" id="PTHR43138:SF1">
    <property type="entry name" value="N-ACETYLTRANSFERASE ACA1"/>
    <property type="match status" value="1"/>
</dbReference>
<evidence type="ECO:0000313" key="2">
    <source>
        <dbReference type="EMBL" id="PIB26712.1"/>
    </source>
</evidence>
<dbReference type="PROSITE" id="PS51186">
    <property type="entry name" value="GNAT"/>
    <property type="match status" value="1"/>
</dbReference>
<dbReference type="CDD" id="cd04301">
    <property type="entry name" value="NAT_SF"/>
    <property type="match status" value="1"/>
</dbReference>
<dbReference type="Gene3D" id="3.40.630.30">
    <property type="match status" value="1"/>
</dbReference>
<comment type="caution">
    <text evidence="2">The sequence shown here is derived from an EMBL/GenBank/DDBJ whole genome shotgun (WGS) entry which is preliminary data.</text>
</comment>